<dbReference type="Gene3D" id="3.30.565.10">
    <property type="entry name" value="Histidine kinase-like ATPase, C-terminal domain"/>
    <property type="match status" value="1"/>
</dbReference>
<dbReference type="SUPFAM" id="SSF55785">
    <property type="entry name" value="PYP-like sensor domain (PAS domain)"/>
    <property type="match status" value="2"/>
</dbReference>
<evidence type="ECO:0000313" key="10">
    <source>
        <dbReference type="Proteomes" id="UP000241167"/>
    </source>
</evidence>
<dbReference type="Pfam" id="PF00072">
    <property type="entry name" value="Response_reg"/>
    <property type="match status" value="1"/>
</dbReference>
<organism evidence="9 10">
    <name type="scientific">Allosphingosinicella deserti</name>
    <dbReference type="NCBI Taxonomy" id="2116704"/>
    <lineage>
        <taxon>Bacteria</taxon>
        <taxon>Pseudomonadati</taxon>
        <taxon>Pseudomonadota</taxon>
        <taxon>Alphaproteobacteria</taxon>
        <taxon>Sphingomonadales</taxon>
        <taxon>Sphingomonadaceae</taxon>
        <taxon>Allosphingosinicella</taxon>
    </lineage>
</organism>
<evidence type="ECO:0000259" key="6">
    <source>
        <dbReference type="PROSITE" id="PS50109"/>
    </source>
</evidence>
<dbReference type="PROSITE" id="PS50109">
    <property type="entry name" value="HIS_KIN"/>
    <property type="match status" value="1"/>
</dbReference>
<accession>A0A2P7R078</accession>
<keyword evidence="5" id="KW-0175">Coiled coil</keyword>
<dbReference type="Gene3D" id="3.30.450.20">
    <property type="entry name" value="PAS domain"/>
    <property type="match status" value="2"/>
</dbReference>
<dbReference type="PANTHER" id="PTHR43065">
    <property type="entry name" value="SENSOR HISTIDINE KINASE"/>
    <property type="match status" value="1"/>
</dbReference>
<dbReference type="InterPro" id="IPR003594">
    <property type="entry name" value="HATPase_dom"/>
</dbReference>
<feature type="domain" description="Histidine kinase" evidence="6">
    <location>
        <begin position="279"/>
        <end position="502"/>
    </location>
</feature>
<evidence type="ECO:0000256" key="4">
    <source>
        <dbReference type="PROSITE-ProRule" id="PRU00169"/>
    </source>
</evidence>
<dbReference type="InterPro" id="IPR005467">
    <property type="entry name" value="His_kinase_dom"/>
</dbReference>
<dbReference type="SMART" id="SM00086">
    <property type="entry name" value="PAC"/>
    <property type="match status" value="2"/>
</dbReference>
<name>A0A2P7R078_9SPHN</name>
<dbReference type="InterPro" id="IPR011006">
    <property type="entry name" value="CheY-like_superfamily"/>
</dbReference>
<protein>
    <recommendedName>
        <fullName evidence="2">histidine kinase</fullName>
        <ecNumber evidence="2">2.7.13.3</ecNumber>
    </recommendedName>
</protein>
<evidence type="ECO:0000256" key="3">
    <source>
        <dbReference type="ARBA" id="ARBA00022553"/>
    </source>
</evidence>
<dbReference type="InterPro" id="IPR036097">
    <property type="entry name" value="HisK_dim/P_sf"/>
</dbReference>
<dbReference type="InterPro" id="IPR004358">
    <property type="entry name" value="Sig_transdc_His_kin-like_C"/>
</dbReference>
<dbReference type="InterPro" id="IPR000700">
    <property type="entry name" value="PAS-assoc_C"/>
</dbReference>
<keyword evidence="3 4" id="KW-0597">Phosphoprotein</keyword>
<feature type="coiled-coil region" evidence="5">
    <location>
        <begin position="229"/>
        <end position="270"/>
    </location>
</feature>
<comment type="caution">
    <text evidence="9">The sequence shown here is derived from an EMBL/GenBank/DDBJ whole genome shotgun (WGS) entry which is preliminary data.</text>
</comment>
<dbReference type="GO" id="GO:0000155">
    <property type="term" value="F:phosphorelay sensor kinase activity"/>
    <property type="evidence" value="ECO:0007669"/>
    <property type="project" value="InterPro"/>
</dbReference>
<feature type="modified residue" description="4-aspartylphosphate" evidence="4">
    <location>
        <position position="575"/>
    </location>
</feature>
<dbReference type="SMART" id="SM00388">
    <property type="entry name" value="HisKA"/>
    <property type="match status" value="1"/>
</dbReference>
<sequence length="642" mass="70010">MAAAGAAGAWDWDIEAARLYFDPRLAALYGIDAEKAAQGLPTDTFFAAIDPSDAPRIRIAVAGMLHGAEVFLKSYRLRAADRSVRWVEAHGRCHYDLNERPVRFSGILIDVTARQRIEERLRIAQSAGGVGTFEHVPGFGTVAVSEQFCRLLGLHPAGVLPVATVNRTVNEGQPPLFDGVTNPEHGVDYAEICIRRADDGVQRWIALRGEAVRDIEGGGVRHVGVIYDITESRHTQEQLRELNETLEARVEEEIASRKEAEDALRQAQKMEAVGQLTGGIAHDFNNLLTVIIGNIDMATRRLAEDADARVGRALGNALKSSERAASLTQRLLAFSRRQPLDPKKVNLGRLVDGMNDLLTRTLGERISLRTRIAPDLWRVEVDANQLENAILNLVVNARDAMDGTGSLTVAATNERVTAPSAHSSMQIGDYVAISISDTGGGMDEATIARAFDPFFTTKEVGKGTGLGLSMVYGFVHQSGGEVEIRSTVGEGTTIRILLPRLHGSHVEGEDQVAQEAKQGRLSETILVVEDDEDVRNYAVEGLRELGYAVLEARDPAHAMDVLRHSGKAIALVLTDVIMPGMTGRELAETARVFSPGLRILYMSGYPRDVIVRDGRLEPGVDLLPKPFTYQALAAKVREMLDD</sequence>
<gene>
    <name evidence="9" type="ORF">C7I55_01330</name>
</gene>
<dbReference type="InterPro" id="IPR001789">
    <property type="entry name" value="Sig_transdc_resp-reg_receiver"/>
</dbReference>
<dbReference type="SMART" id="SM00387">
    <property type="entry name" value="HATPase_c"/>
    <property type="match status" value="1"/>
</dbReference>
<keyword evidence="9" id="KW-0418">Kinase</keyword>
<evidence type="ECO:0000259" key="7">
    <source>
        <dbReference type="PROSITE" id="PS50110"/>
    </source>
</evidence>
<dbReference type="Gene3D" id="3.40.50.2300">
    <property type="match status" value="1"/>
</dbReference>
<dbReference type="SUPFAM" id="SSF47384">
    <property type="entry name" value="Homodimeric domain of signal transducing histidine kinase"/>
    <property type="match status" value="1"/>
</dbReference>
<keyword evidence="9" id="KW-0808">Transferase</keyword>
<dbReference type="SMART" id="SM00448">
    <property type="entry name" value="REC"/>
    <property type="match status" value="1"/>
</dbReference>
<dbReference type="PROSITE" id="PS50113">
    <property type="entry name" value="PAC"/>
    <property type="match status" value="2"/>
</dbReference>
<dbReference type="Pfam" id="PF08447">
    <property type="entry name" value="PAS_3"/>
    <property type="match status" value="1"/>
</dbReference>
<reference evidence="9 10" key="1">
    <citation type="submission" date="2018-03" db="EMBL/GenBank/DDBJ databases">
        <title>The draft genome of Sphingosinicella sp. GL-C-18.</title>
        <authorList>
            <person name="Liu L."/>
            <person name="Li L."/>
            <person name="Liang L."/>
            <person name="Zhang X."/>
            <person name="Wang T."/>
        </authorList>
    </citation>
    <scope>NUCLEOTIDE SEQUENCE [LARGE SCALE GENOMIC DNA]</scope>
    <source>
        <strain evidence="9 10">GL-C-18</strain>
    </source>
</reference>
<dbReference type="InterPro" id="IPR035965">
    <property type="entry name" value="PAS-like_dom_sf"/>
</dbReference>
<dbReference type="SUPFAM" id="SSF55874">
    <property type="entry name" value="ATPase domain of HSP90 chaperone/DNA topoisomerase II/histidine kinase"/>
    <property type="match status" value="1"/>
</dbReference>
<evidence type="ECO:0000256" key="2">
    <source>
        <dbReference type="ARBA" id="ARBA00012438"/>
    </source>
</evidence>
<dbReference type="Pfam" id="PF00512">
    <property type="entry name" value="HisKA"/>
    <property type="match status" value="1"/>
</dbReference>
<feature type="domain" description="Response regulatory" evidence="7">
    <location>
        <begin position="524"/>
        <end position="640"/>
    </location>
</feature>
<dbReference type="InterPro" id="IPR000014">
    <property type="entry name" value="PAS"/>
</dbReference>
<dbReference type="PROSITE" id="PS50110">
    <property type="entry name" value="RESPONSE_REGULATORY"/>
    <property type="match status" value="1"/>
</dbReference>
<dbReference type="InterPro" id="IPR036890">
    <property type="entry name" value="HATPase_C_sf"/>
</dbReference>
<evidence type="ECO:0000259" key="8">
    <source>
        <dbReference type="PROSITE" id="PS50113"/>
    </source>
</evidence>
<proteinExistence type="predicted"/>
<evidence type="ECO:0000256" key="5">
    <source>
        <dbReference type="SAM" id="Coils"/>
    </source>
</evidence>
<dbReference type="CDD" id="cd00082">
    <property type="entry name" value="HisKA"/>
    <property type="match status" value="1"/>
</dbReference>
<dbReference type="EC" id="2.7.13.3" evidence="2"/>
<comment type="catalytic activity">
    <reaction evidence="1">
        <text>ATP + protein L-histidine = ADP + protein N-phospho-L-histidine.</text>
        <dbReference type="EC" id="2.7.13.3"/>
    </reaction>
</comment>
<dbReference type="SUPFAM" id="SSF52172">
    <property type="entry name" value="CheY-like"/>
    <property type="match status" value="1"/>
</dbReference>
<dbReference type="Gene3D" id="1.10.287.130">
    <property type="match status" value="1"/>
</dbReference>
<feature type="domain" description="PAC" evidence="8">
    <location>
        <begin position="188"/>
        <end position="241"/>
    </location>
</feature>
<dbReference type="PRINTS" id="PR00344">
    <property type="entry name" value="BCTRLSENSOR"/>
</dbReference>
<dbReference type="AlphaFoldDB" id="A0A2P7R078"/>
<dbReference type="CDD" id="cd00130">
    <property type="entry name" value="PAS"/>
    <property type="match status" value="1"/>
</dbReference>
<dbReference type="EMBL" id="PXYI01000001">
    <property type="protein sequence ID" value="PSJ43605.1"/>
    <property type="molecule type" value="Genomic_DNA"/>
</dbReference>
<keyword evidence="10" id="KW-1185">Reference proteome</keyword>
<dbReference type="InterPro" id="IPR013655">
    <property type="entry name" value="PAS_fold_3"/>
</dbReference>
<dbReference type="Proteomes" id="UP000241167">
    <property type="component" value="Unassembled WGS sequence"/>
</dbReference>
<evidence type="ECO:0000256" key="1">
    <source>
        <dbReference type="ARBA" id="ARBA00000085"/>
    </source>
</evidence>
<evidence type="ECO:0000313" key="9">
    <source>
        <dbReference type="EMBL" id="PSJ43605.1"/>
    </source>
</evidence>
<feature type="domain" description="PAC" evidence="8">
    <location>
        <begin position="71"/>
        <end position="123"/>
    </location>
</feature>
<dbReference type="InterPro" id="IPR001610">
    <property type="entry name" value="PAC"/>
</dbReference>
<dbReference type="OrthoDB" id="9796100at2"/>
<dbReference type="InterPro" id="IPR003661">
    <property type="entry name" value="HisK_dim/P_dom"/>
</dbReference>
<dbReference type="PANTHER" id="PTHR43065:SF42">
    <property type="entry name" value="TWO-COMPONENT SENSOR PPRA"/>
    <property type="match status" value="1"/>
</dbReference>
<dbReference type="Pfam" id="PF02518">
    <property type="entry name" value="HATPase_c"/>
    <property type="match status" value="1"/>
</dbReference>